<dbReference type="AlphaFoldDB" id="X1PSK9"/>
<evidence type="ECO:0000313" key="1">
    <source>
        <dbReference type="EMBL" id="GAI59242.1"/>
    </source>
</evidence>
<comment type="caution">
    <text evidence="1">The sequence shown here is derived from an EMBL/GenBank/DDBJ whole genome shotgun (WGS) entry which is preliminary data.</text>
</comment>
<name>X1PSK9_9ZZZZ</name>
<feature type="non-terminal residue" evidence="1">
    <location>
        <position position="1"/>
    </location>
</feature>
<sequence length="30" mass="3508">DGVTGEEFANYIMDTLTDPQLEEHFKEYSK</sequence>
<gene>
    <name evidence="1" type="ORF">S12H4_07254</name>
</gene>
<organism evidence="1">
    <name type="scientific">marine sediment metagenome</name>
    <dbReference type="NCBI Taxonomy" id="412755"/>
    <lineage>
        <taxon>unclassified sequences</taxon>
        <taxon>metagenomes</taxon>
        <taxon>ecological metagenomes</taxon>
    </lineage>
</organism>
<protein>
    <submittedName>
        <fullName evidence="1">Uncharacterized protein</fullName>
    </submittedName>
</protein>
<accession>X1PSK9</accession>
<reference evidence="1" key="1">
    <citation type="journal article" date="2014" name="Front. Microbiol.">
        <title>High frequency of phylogenetically diverse reductive dehalogenase-homologous genes in deep subseafloor sedimentary metagenomes.</title>
        <authorList>
            <person name="Kawai M."/>
            <person name="Futagami T."/>
            <person name="Toyoda A."/>
            <person name="Takaki Y."/>
            <person name="Nishi S."/>
            <person name="Hori S."/>
            <person name="Arai W."/>
            <person name="Tsubouchi T."/>
            <person name="Morono Y."/>
            <person name="Uchiyama I."/>
            <person name="Ito T."/>
            <person name="Fujiyama A."/>
            <person name="Inagaki F."/>
            <person name="Takami H."/>
        </authorList>
    </citation>
    <scope>NUCLEOTIDE SEQUENCE</scope>
    <source>
        <strain evidence="1">Expedition CK06-06</strain>
    </source>
</reference>
<dbReference type="EMBL" id="BARW01002653">
    <property type="protein sequence ID" value="GAI59242.1"/>
    <property type="molecule type" value="Genomic_DNA"/>
</dbReference>
<proteinExistence type="predicted"/>